<dbReference type="Proteomes" id="UP000008710">
    <property type="component" value="Chromosome"/>
</dbReference>
<feature type="compositionally biased region" description="Polar residues" evidence="1">
    <location>
        <begin position="13"/>
        <end position="27"/>
    </location>
</feature>
<feature type="compositionally biased region" description="Basic and acidic residues" evidence="1">
    <location>
        <begin position="86"/>
        <end position="113"/>
    </location>
</feature>
<dbReference type="KEGG" id="rha:RHA1_ro06942"/>
<gene>
    <name evidence="2" type="ordered locus">RHA1_ro06942</name>
</gene>
<evidence type="ECO:0000313" key="3">
    <source>
        <dbReference type="Proteomes" id="UP000008710"/>
    </source>
</evidence>
<organism evidence="2 3">
    <name type="scientific">Rhodococcus jostii (strain RHA1)</name>
    <dbReference type="NCBI Taxonomy" id="101510"/>
    <lineage>
        <taxon>Bacteria</taxon>
        <taxon>Bacillati</taxon>
        <taxon>Actinomycetota</taxon>
        <taxon>Actinomycetes</taxon>
        <taxon>Mycobacteriales</taxon>
        <taxon>Nocardiaceae</taxon>
        <taxon>Rhodococcus</taxon>
    </lineage>
</organism>
<feature type="region of interest" description="Disordered" evidence="1">
    <location>
        <begin position="1"/>
        <end position="27"/>
    </location>
</feature>
<reference evidence="3" key="1">
    <citation type="journal article" date="2006" name="Proc. Natl. Acad. Sci. U.S.A.">
        <title>The complete genome of Rhodococcus sp. RHA1 provides insights into a catabolic powerhouse.</title>
        <authorList>
            <person name="McLeod M.P."/>
            <person name="Warren R.L."/>
            <person name="Hsiao W.W.L."/>
            <person name="Araki N."/>
            <person name="Myhre M."/>
            <person name="Fernandes C."/>
            <person name="Miyazawa D."/>
            <person name="Wong W."/>
            <person name="Lillquist A.L."/>
            <person name="Wang D."/>
            <person name="Dosanjh M."/>
            <person name="Hara H."/>
            <person name="Petrescu A."/>
            <person name="Morin R.D."/>
            <person name="Yang G."/>
            <person name="Stott J.M."/>
            <person name="Schein J.E."/>
            <person name="Shin H."/>
            <person name="Smailus D."/>
            <person name="Siddiqui A.S."/>
            <person name="Marra M.A."/>
            <person name="Jones S.J.M."/>
            <person name="Holt R."/>
            <person name="Brinkman F.S.L."/>
            <person name="Miyauchi K."/>
            <person name="Fukuda M."/>
            <person name="Davies J.E."/>
            <person name="Mohn W.W."/>
            <person name="Eltis L.D."/>
        </authorList>
    </citation>
    <scope>NUCLEOTIDE SEQUENCE [LARGE SCALE GENOMIC DNA]</scope>
    <source>
        <strain evidence="3">RHA1</strain>
    </source>
</reference>
<protein>
    <submittedName>
        <fullName evidence="2">Uncharacterized protein</fullName>
    </submittedName>
</protein>
<dbReference type="EMBL" id="CP000431">
    <property type="protein sequence ID" value="ABG98708.1"/>
    <property type="molecule type" value="Genomic_DNA"/>
</dbReference>
<proteinExistence type="predicted"/>
<feature type="region of interest" description="Disordered" evidence="1">
    <location>
        <begin position="81"/>
        <end position="113"/>
    </location>
</feature>
<evidence type="ECO:0000313" key="2">
    <source>
        <dbReference type="EMBL" id="ABG98708.1"/>
    </source>
</evidence>
<evidence type="ECO:0000256" key="1">
    <source>
        <dbReference type="SAM" id="MobiDB-lite"/>
    </source>
</evidence>
<sequence>MTEPDTSPCVANGSASVTGNTDSSTARLSQVCPQNIVRPRQRKPIPALRGRRKPCPFIAGVRRETSPAVLSSMLIAHALVSSTDQNPDHQLDAQHPPDPDDRGRRIATSRFRD</sequence>
<accession>Q0S178</accession>
<name>Q0S178_RHOJR</name>
<dbReference type="HOGENOM" id="CLU_2131575_0_0_11"/>
<dbReference type="AlphaFoldDB" id="Q0S178"/>